<dbReference type="PANTHER" id="PTHR43861">
    <property type="entry name" value="TRANS-ACONITATE 2-METHYLTRANSFERASE-RELATED"/>
    <property type="match status" value="1"/>
</dbReference>
<dbReference type="GO" id="GO:0032259">
    <property type="term" value="P:methylation"/>
    <property type="evidence" value="ECO:0007669"/>
    <property type="project" value="UniProtKB-KW"/>
</dbReference>
<evidence type="ECO:0000259" key="5">
    <source>
        <dbReference type="Pfam" id="PF13649"/>
    </source>
</evidence>
<dbReference type="HAMAP" id="MF_02100">
    <property type="entry name" value="Methyltr_YrrT"/>
    <property type="match status" value="1"/>
</dbReference>
<keyword evidence="7" id="KW-1185">Reference proteome</keyword>
<evidence type="ECO:0000313" key="6">
    <source>
        <dbReference type="EMBL" id="GAA0595841.1"/>
    </source>
</evidence>
<proteinExistence type="inferred from homology"/>
<dbReference type="InterPro" id="IPR023553">
    <property type="entry name" value="Uncharacterised_MeTfrase_YrrT"/>
</dbReference>
<feature type="binding site" evidence="4">
    <location>
        <position position="96"/>
    </location>
    <ligand>
        <name>S-adenosyl-L-methionine</name>
        <dbReference type="ChEBI" id="CHEBI:59789"/>
    </ligand>
</feature>
<keyword evidence="3 4" id="KW-0949">S-adenosyl-L-methionine</keyword>
<protein>
    <recommendedName>
        <fullName evidence="4">Uncharacterized methyltransferase GCM10009001_09950</fullName>
        <ecNumber evidence="4">2.1.1.-</ecNumber>
    </recommendedName>
</protein>
<dbReference type="CDD" id="cd02440">
    <property type="entry name" value="AdoMet_MTases"/>
    <property type="match status" value="1"/>
</dbReference>
<evidence type="ECO:0000256" key="3">
    <source>
        <dbReference type="ARBA" id="ARBA00022691"/>
    </source>
</evidence>
<feature type="binding site" evidence="4">
    <location>
        <position position="53"/>
    </location>
    <ligand>
        <name>S-adenosyl-L-methionine</name>
        <dbReference type="ChEBI" id="CHEBI:59789"/>
    </ligand>
</feature>
<dbReference type="EMBL" id="BAAADS010000006">
    <property type="protein sequence ID" value="GAA0595841.1"/>
    <property type="molecule type" value="Genomic_DNA"/>
</dbReference>
<organism evidence="6 7">
    <name type="scientific">Virgibacillus siamensis</name>
    <dbReference type="NCBI Taxonomy" id="480071"/>
    <lineage>
        <taxon>Bacteria</taxon>
        <taxon>Bacillati</taxon>
        <taxon>Bacillota</taxon>
        <taxon>Bacilli</taxon>
        <taxon>Bacillales</taxon>
        <taxon>Bacillaceae</taxon>
        <taxon>Virgibacillus</taxon>
    </lineage>
</organism>
<sequence>MGREFLGLFDEWAESYDKSVAGVDPQYKAVFENYDEILHQVSMGSFGNVLEFGVGTGNLTGKLLASGYDVTGVEPSKVMREKALAKFPELSLYEGDFLEYPQNDFSVHTIVSTYAFHHLTDVEKERALTQYTQFHPSMRKIVFADTMFETDQHKLNMIKQAEKQGFSDLAEDLQREYYTTIPEMQRIFTSAGFHVTFEQMNDFVWLITAVRRSDSAITN</sequence>
<keyword evidence="1 4" id="KW-0489">Methyltransferase</keyword>
<dbReference type="GO" id="GO:0008168">
    <property type="term" value="F:methyltransferase activity"/>
    <property type="evidence" value="ECO:0007669"/>
    <property type="project" value="UniProtKB-KW"/>
</dbReference>
<gene>
    <name evidence="6" type="ORF">GCM10009001_09950</name>
</gene>
<evidence type="ECO:0000256" key="2">
    <source>
        <dbReference type="ARBA" id="ARBA00022679"/>
    </source>
</evidence>
<feature type="binding site" evidence="4">
    <location>
        <position position="74"/>
    </location>
    <ligand>
        <name>S-adenosyl-L-methionine</name>
        <dbReference type="ChEBI" id="CHEBI:59789"/>
    </ligand>
</feature>
<dbReference type="Pfam" id="PF13649">
    <property type="entry name" value="Methyltransf_25"/>
    <property type="match status" value="1"/>
</dbReference>
<dbReference type="RefSeq" id="WP_343810847.1">
    <property type="nucleotide sequence ID" value="NZ_BAAADS010000006.1"/>
</dbReference>
<dbReference type="EC" id="2.1.1.-" evidence="4"/>
<keyword evidence="2 4" id="KW-0808">Transferase</keyword>
<dbReference type="Gene3D" id="3.40.50.150">
    <property type="entry name" value="Vaccinia Virus protein VP39"/>
    <property type="match status" value="1"/>
</dbReference>
<comment type="caution">
    <text evidence="6">The sequence shown here is derived from an EMBL/GenBank/DDBJ whole genome shotgun (WGS) entry which is preliminary data.</text>
</comment>
<feature type="domain" description="Methyltransferase" evidence="5">
    <location>
        <begin position="49"/>
        <end position="131"/>
    </location>
</feature>
<dbReference type="Proteomes" id="UP001500866">
    <property type="component" value="Unassembled WGS sequence"/>
</dbReference>
<dbReference type="SUPFAM" id="SSF53335">
    <property type="entry name" value="S-adenosyl-L-methionine-dependent methyltransferases"/>
    <property type="match status" value="1"/>
</dbReference>
<evidence type="ECO:0000256" key="1">
    <source>
        <dbReference type="ARBA" id="ARBA00022603"/>
    </source>
</evidence>
<evidence type="ECO:0000256" key="4">
    <source>
        <dbReference type="HAMAP-Rule" id="MF_02100"/>
    </source>
</evidence>
<accession>A0ABP3QR77</accession>
<comment type="similarity">
    <text evidence="4">Belongs to the methyltransferase superfamily. YrrT family.</text>
</comment>
<comment type="function">
    <text evidence="4">Could be a S-adenosyl-L-methionine-dependent methyltransferase.</text>
</comment>
<dbReference type="InterPro" id="IPR041698">
    <property type="entry name" value="Methyltransf_25"/>
</dbReference>
<evidence type="ECO:0000313" key="7">
    <source>
        <dbReference type="Proteomes" id="UP001500866"/>
    </source>
</evidence>
<name>A0ABP3QR77_9BACI</name>
<dbReference type="InterPro" id="IPR029063">
    <property type="entry name" value="SAM-dependent_MTases_sf"/>
</dbReference>
<reference evidence="7" key="1">
    <citation type="journal article" date="2019" name="Int. J. Syst. Evol. Microbiol.">
        <title>The Global Catalogue of Microorganisms (GCM) 10K type strain sequencing project: providing services to taxonomists for standard genome sequencing and annotation.</title>
        <authorList>
            <consortium name="The Broad Institute Genomics Platform"/>
            <consortium name="The Broad Institute Genome Sequencing Center for Infectious Disease"/>
            <person name="Wu L."/>
            <person name="Ma J."/>
        </authorList>
    </citation>
    <scope>NUCLEOTIDE SEQUENCE [LARGE SCALE GENOMIC DNA]</scope>
    <source>
        <strain evidence="7">JCM 15395</strain>
    </source>
</reference>